<evidence type="ECO:0000313" key="1">
    <source>
        <dbReference type="EMBL" id="MPC89944.1"/>
    </source>
</evidence>
<protein>
    <submittedName>
        <fullName evidence="1">Uncharacterized protein</fullName>
    </submittedName>
</protein>
<keyword evidence="2" id="KW-1185">Reference proteome</keyword>
<reference evidence="1 2" key="1">
    <citation type="submission" date="2019-05" db="EMBL/GenBank/DDBJ databases">
        <title>Another draft genome of Portunus trituberculatus and its Hox gene families provides insights of decapod evolution.</title>
        <authorList>
            <person name="Jeong J.-H."/>
            <person name="Song I."/>
            <person name="Kim S."/>
            <person name="Choi T."/>
            <person name="Kim D."/>
            <person name="Ryu S."/>
            <person name="Kim W."/>
        </authorList>
    </citation>
    <scope>NUCLEOTIDE SEQUENCE [LARGE SCALE GENOMIC DNA]</scope>
    <source>
        <tissue evidence="1">Muscle</tissue>
    </source>
</reference>
<gene>
    <name evidence="1" type="ORF">E2C01_084908</name>
</gene>
<dbReference type="Proteomes" id="UP000324222">
    <property type="component" value="Unassembled WGS sequence"/>
</dbReference>
<name>A0A5B7JC54_PORTR</name>
<accession>A0A5B7JC54</accession>
<proteinExistence type="predicted"/>
<organism evidence="1 2">
    <name type="scientific">Portunus trituberculatus</name>
    <name type="common">Swimming crab</name>
    <name type="synonym">Neptunus trituberculatus</name>
    <dbReference type="NCBI Taxonomy" id="210409"/>
    <lineage>
        <taxon>Eukaryota</taxon>
        <taxon>Metazoa</taxon>
        <taxon>Ecdysozoa</taxon>
        <taxon>Arthropoda</taxon>
        <taxon>Crustacea</taxon>
        <taxon>Multicrustacea</taxon>
        <taxon>Malacostraca</taxon>
        <taxon>Eumalacostraca</taxon>
        <taxon>Eucarida</taxon>
        <taxon>Decapoda</taxon>
        <taxon>Pleocyemata</taxon>
        <taxon>Brachyura</taxon>
        <taxon>Eubrachyura</taxon>
        <taxon>Portunoidea</taxon>
        <taxon>Portunidae</taxon>
        <taxon>Portuninae</taxon>
        <taxon>Portunus</taxon>
    </lineage>
</organism>
<evidence type="ECO:0000313" key="2">
    <source>
        <dbReference type="Proteomes" id="UP000324222"/>
    </source>
</evidence>
<comment type="caution">
    <text evidence="1">The sequence shown here is derived from an EMBL/GenBank/DDBJ whole genome shotgun (WGS) entry which is preliminary data.</text>
</comment>
<dbReference type="EMBL" id="VSRR010082727">
    <property type="protein sequence ID" value="MPC89944.1"/>
    <property type="molecule type" value="Genomic_DNA"/>
</dbReference>
<sequence>MEGNASGRTHPDKSYPPMYLAPIPYPACPSLPRAWTVEGPARGAILNYPRGGWTTERVASP</sequence>
<dbReference type="AlphaFoldDB" id="A0A5B7JC54"/>